<proteinExistence type="predicted"/>
<feature type="region of interest" description="Disordered" evidence="1">
    <location>
        <begin position="303"/>
        <end position="322"/>
    </location>
</feature>
<protein>
    <submittedName>
        <fullName evidence="2">Uncharacterized protein</fullName>
    </submittedName>
</protein>
<dbReference type="Proteomes" id="UP001140094">
    <property type="component" value="Unassembled WGS sequence"/>
</dbReference>
<dbReference type="OrthoDB" id="5578990at2759"/>
<feature type="compositionally biased region" description="Low complexity" evidence="1">
    <location>
        <begin position="117"/>
        <end position="132"/>
    </location>
</feature>
<evidence type="ECO:0000313" key="2">
    <source>
        <dbReference type="EMBL" id="KAJ2808174.1"/>
    </source>
</evidence>
<name>A0A9W8HY67_9FUNG</name>
<dbReference type="EMBL" id="JANBUO010000063">
    <property type="protein sequence ID" value="KAJ2808174.1"/>
    <property type="molecule type" value="Genomic_DNA"/>
</dbReference>
<keyword evidence="3" id="KW-1185">Reference proteome</keyword>
<feature type="compositionally biased region" description="Low complexity" evidence="1">
    <location>
        <begin position="146"/>
        <end position="159"/>
    </location>
</feature>
<feature type="compositionally biased region" description="Low complexity" evidence="1">
    <location>
        <begin position="308"/>
        <end position="322"/>
    </location>
</feature>
<feature type="region of interest" description="Disordered" evidence="1">
    <location>
        <begin position="1"/>
        <end position="59"/>
    </location>
</feature>
<gene>
    <name evidence="2" type="ORF">H4R20_000977</name>
</gene>
<reference evidence="2" key="1">
    <citation type="submission" date="2022-07" db="EMBL/GenBank/DDBJ databases">
        <title>Phylogenomic reconstructions and comparative analyses of Kickxellomycotina fungi.</title>
        <authorList>
            <person name="Reynolds N.K."/>
            <person name="Stajich J.E."/>
            <person name="Barry K."/>
            <person name="Grigoriev I.V."/>
            <person name="Crous P."/>
            <person name="Smith M.E."/>
        </authorList>
    </citation>
    <scope>NUCLEOTIDE SEQUENCE</scope>
    <source>
        <strain evidence="2">NRRL 1565</strain>
    </source>
</reference>
<feature type="region of interest" description="Disordered" evidence="1">
    <location>
        <begin position="96"/>
        <end position="159"/>
    </location>
</feature>
<accession>A0A9W8HY67</accession>
<evidence type="ECO:0000313" key="3">
    <source>
        <dbReference type="Proteomes" id="UP001140094"/>
    </source>
</evidence>
<organism evidence="2 3">
    <name type="scientific">Coemansia guatemalensis</name>
    <dbReference type="NCBI Taxonomy" id="2761395"/>
    <lineage>
        <taxon>Eukaryota</taxon>
        <taxon>Fungi</taxon>
        <taxon>Fungi incertae sedis</taxon>
        <taxon>Zoopagomycota</taxon>
        <taxon>Kickxellomycotina</taxon>
        <taxon>Kickxellomycetes</taxon>
        <taxon>Kickxellales</taxon>
        <taxon>Kickxellaceae</taxon>
        <taxon>Coemansia</taxon>
    </lineage>
</organism>
<dbReference type="AlphaFoldDB" id="A0A9W8HY67"/>
<evidence type="ECO:0000256" key="1">
    <source>
        <dbReference type="SAM" id="MobiDB-lite"/>
    </source>
</evidence>
<sequence>MDVSHTATIGRSHRGLDNMRELQALLAQTSEEEPPHSEEKDTVSADSQSTSDVEDIDNETAMNTLYNLLNELGDLNRSNRRAAEVLAEKFSNLQAQVSRAEESIEEGEEPSRLHTQLPAAPLSPMPSGGSSSVQTTIPESPRSEATFHTPPTTSASSAHASLRLESPMTVPNAIISPSLPAPIVTEGSMQTEMTSAEVNNICTKSIETELENKMLRSDVTRLMRSVQEQQLMARDYESALAKALAALRSAVFERHLEIEDVQRRYRELLGSELSLNQRLQSENDQLKNALSDASSVIHSSLAADRPYSSGGVSSSPSDNSAS</sequence>
<comment type="caution">
    <text evidence="2">The sequence shown here is derived from an EMBL/GenBank/DDBJ whole genome shotgun (WGS) entry which is preliminary data.</text>
</comment>
<feature type="compositionally biased region" description="Basic and acidic residues" evidence="1">
    <location>
        <begin position="33"/>
        <end position="43"/>
    </location>
</feature>